<sequence>MTAQSTASPLALDGVVKHYPGFTLQLSLDVPRGFVMGLVGANGSGKTTTIKTALGLVRPDAGQTRLVDKTRLGVVLDTPAYNPTWTVTQTGRLLSGFYPSWDAQRFAALTQGWGVPGNRKVKELSRGMGMKLQLAVALSHSAELLILDEPTSGLDPAARDELLDVLSEFMTADDHSILFSSHITADMARLADYVTILDAGRVIASDTTDDLLAAYSLAAGGPDELTPQVRAVAHGLRSHNTGWDALIPADAALALPTGVQLETPTIDDLAVRLPKGPDHD</sequence>
<dbReference type="EMBL" id="FQZG01000006">
    <property type="protein sequence ID" value="SHI46362.1"/>
    <property type="molecule type" value="Genomic_DNA"/>
</dbReference>
<organism evidence="5 6">
    <name type="scientific">Tessaracoccus bendigoensis DSM 12906</name>
    <dbReference type="NCBI Taxonomy" id="1123357"/>
    <lineage>
        <taxon>Bacteria</taxon>
        <taxon>Bacillati</taxon>
        <taxon>Actinomycetota</taxon>
        <taxon>Actinomycetes</taxon>
        <taxon>Propionibacteriales</taxon>
        <taxon>Propionibacteriaceae</taxon>
        <taxon>Tessaracoccus</taxon>
    </lineage>
</organism>
<keyword evidence="3 5" id="KW-0067">ATP-binding</keyword>
<keyword evidence="2" id="KW-0547">Nucleotide-binding</keyword>
<accession>A0A1M6BCA3</accession>
<name>A0A1M6BCA3_9ACTN</name>
<dbReference type="InterPro" id="IPR003593">
    <property type="entry name" value="AAA+_ATPase"/>
</dbReference>
<dbReference type="AlphaFoldDB" id="A0A1M6BCA3"/>
<dbReference type="GO" id="GO:0005524">
    <property type="term" value="F:ATP binding"/>
    <property type="evidence" value="ECO:0007669"/>
    <property type="project" value="UniProtKB-KW"/>
</dbReference>
<dbReference type="PANTHER" id="PTHR42939:SF3">
    <property type="entry name" value="ABC TRANSPORTER ATP-BINDING COMPONENT"/>
    <property type="match status" value="1"/>
</dbReference>
<dbReference type="InterPro" id="IPR051782">
    <property type="entry name" value="ABC_Transporter_VariousFunc"/>
</dbReference>
<evidence type="ECO:0000313" key="6">
    <source>
        <dbReference type="Proteomes" id="UP000184512"/>
    </source>
</evidence>
<dbReference type="Gene3D" id="3.40.50.300">
    <property type="entry name" value="P-loop containing nucleotide triphosphate hydrolases"/>
    <property type="match status" value="1"/>
</dbReference>
<evidence type="ECO:0000256" key="2">
    <source>
        <dbReference type="ARBA" id="ARBA00022741"/>
    </source>
</evidence>
<evidence type="ECO:0000256" key="1">
    <source>
        <dbReference type="ARBA" id="ARBA00022448"/>
    </source>
</evidence>
<dbReference type="InterPro" id="IPR003439">
    <property type="entry name" value="ABC_transporter-like_ATP-bd"/>
</dbReference>
<dbReference type="RefSeq" id="WP_073185899.1">
    <property type="nucleotide sequence ID" value="NZ_FQZG01000006.1"/>
</dbReference>
<dbReference type="Proteomes" id="UP000184512">
    <property type="component" value="Unassembled WGS sequence"/>
</dbReference>
<dbReference type="Pfam" id="PF00005">
    <property type="entry name" value="ABC_tran"/>
    <property type="match status" value="1"/>
</dbReference>
<evidence type="ECO:0000313" key="5">
    <source>
        <dbReference type="EMBL" id="SHI46362.1"/>
    </source>
</evidence>
<dbReference type="InterPro" id="IPR027417">
    <property type="entry name" value="P-loop_NTPase"/>
</dbReference>
<gene>
    <name evidence="5" type="ORF">SAMN02745244_00416</name>
</gene>
<proteinExistence type="predicted"/>
<dbReference type="STRING" id="1123357.SAMN02745244_00416"/>
<feature type="domain" description="ABC transporter" evidence="4">
    <location>
        <begin position="10"/>
        <end position="224"/>
    </location>
</feature>
<dbReference type="SUPFAM" id="SSF52540">
    <property type="entry name" value="P-loop containing nucleoside triphosphate hydrolases"/>
    <property type="match status" value="1"/>
</dbReference>
<dbReference type="OrthoDB" id="9804819at2"/>
<reference evidence="5 6" key="1">
    <citation type="submission" date="2016-11" db="EMBL/GenBank/DDBJ databases">
        <authorList>
            <person name="Jaros S."/>
            <person name="Januszkiewicz K."/>
            <person name="Wedrychowicz H."/>
        </authorList>
    </citation>
    <scope>NUCLEOTIDE SEQUENCE [LARGE SCALE GENOMIC DNA]</scope>
    <source>
        <strain evidence="5 6">DSM 12906</strain>
    </source>
</reference>
<keyword evidence="1" id="KW-0813">Transport</keyword>
<evidence type="ECO:0000256" key="3">
    <source>
        <dbReference type="ARBA" id="ARBA00022840"/>
    </source>
</evidence>
<dbReference type="GO" id="GO:0016887">
    <property type="term" value="F:ATP hydrolysis activity"/>
    <property type="evidence" value="ECO:0007669"/>
    <property type="project" value="InterPro"/>
</dbReference>
<dbReference type="PANTHER" id="PTHR42939">
    <property type="entry name" value="ABC TRANSPORTER ATP-BINDING PROTEIN ALBC-RELATED"/>
    <property type="match status" value="1"/>
</dbReference>
<dbReference type="CDD" id="cd03230">
    <property type="entry name" value="ABC_DR_subfamily_A"/>
    <property type="match status" value="1"/>
</dbReference>
<protein>
    <submittedName>
        <fullName evidence="5">ABC-2 type transport system ATP-binding protein</fullName>
    </submittedName>
</protein>
<dbReference type="SMART" id="SM00382">
    <property type="entry name" value="AAA"/>
    <property type="match status" value="1"/>
</dbReference>
<dbReference type="PROSITE" id="PS50893">
    <property type="entry name" value="ABC_TRANSPORTER_2"/>
    <property type="match status" value="1"/>
</dbReference>
<keyword evidence="6" id="KW-1185">Reference proteome</keyword>
<evidence type="ECO:0000259" key="4">
    <source>
        <dbReference type="PROSITE" id="PS50893"/>
    </source>
</evidence>